<dbReference type="Pfam" id="PF13454">
    <property type="entry name" value="NAD_binding_9"/>
    <property type="match status" value="1"/>
</dbReference>
<dbReference type="EMBL" id="FOGI01000001">
    <property type="protein sequence ID" value="SER10315.1"/>
    <property type="molecule type" value="Genomic_DNA"/>
</dbReference>
<sequence length="646" mass="69509">MTAGDDGATARICVVGAGPRGISVVERLCANAAAAGPGRRVVVEVVDPHVHEGGRVWRVGQPDLLLMNTIASQVTLFTDDSVGCAGPVVPGPSLHEWARFLLSMADFDDYPASVRREAAALGPDSYPSRAFYGHYLVWVLRRLVVTAPPGVTVRLHDAVAVSVADAADGTQVVTLADGQVLAGLTSVVLAQGHVDMPIGEQERRFADLAAEHGLRYLPPSNPADADLSRIAPGERVGLRGMGLNFFDYMALLTSGRGGTFSRGPRGLVYTPSGAEPVLIAGSRRGVPYHARGENEKGVSGRHEPLFVTPEVIADLRARRAGFTAEVWPLVSKEVTVSYYRALLALRGQDFSAFQRAFVAGADESSLLDEYGIEPAARWDWDLVAKPYAGLEFADPARFREWLLEHLRADVVAARRGNVTDPLKAALDVLRDLRNEIRLVVDHSGIPGESYRTELQRWYTPLNAYLSIGPPTSRIEEMIALVEAGVLRVLGPGMAVEPRPDGFLLRADGVPGSAEVVDTLIEARLPEVDIRHTDDTLITHLRTTGGCAPYRIDTYETGGLAVTRRPYRVLDATGTAHPHRYAFGIPTEAVHWVTAAGIRPGVDSVILGDADAIARACLTPRLYTTSHIPLAWLPTSAPTPIYAPAGS</sequence>
<gene>
    <name evidence="2" type="ORF">SAMN04487818_101589</name>
</gene>
<organism evidence="2 3">
    <name type="scientific">Actinokineospora terrae</name>
    <dbReference type="NCBI Taxonomy" id="155974"/>
    <lineage>
        <taxon>Bacteria</taxon>
        <taxon>Bacillati</taxon>
        <taxon>Actinomycetota</taxon>
        <taxon>Actinomycetes</taxon>
        <taxon>Pseudonocardiales</taxon>
        <taxon>Pseudonocardiaceae</taxon>
        <taxon>Actinokineospora</taxon>
    </lineage>
</organism>
<dbReference type="STRING" id="155974.SAMN04487818_101589"/>
<dbReference type="AlphaFoldDB" id="A0A1H9LGS1"/>
<reference evidence="3" key="1">
    <citation type="submission" date="2016-10" db="EMBL/GenBank/DDBJ databases">
        <authorList>
            <person name="Varghese N."/>
            <person name="Submissions S."/>
        </authorList>
    </citation>
    <scope>NUCLEOTIDE SEQUENCE [LARGE SCALE GENOMIC DNA]</scope>
    <source>
        <strain evidence="3">DSM 44260</strain>
    </source>
</reference>
<protein>
    <submittedName>
        <fullName evidence="2">FAD-NAD(P)-binding</fullName>
    </submittedName>
</protein>
<dbReference type="SUPFAM" id="SSF51971">
    <property type="entry name" value="Nucleotide-binding domain"/>
    <property type="match status" value="1"/>
</dbReference>
<keyword evidence="3" id="KW-1185">Reference proteome</keyword>
<feature type="domain" description="FAD-dependent urate hydroxylase HpyO/Asp monooxygenase CreE-like FAD/NAD(P)-binding" evidence="1">
    <location>
        <begin position="14"/>
        <end position="193"/>
    </location>
</feature>
<proteinExistence type="predicted"/>
<name>A0A1H9LGS1_9PSEU</name>
<accession>A0A1H9LGS1</accession>
<dbReference type="InterPro" id="IPR052189">
    <property type="entry name" value="L-asp_N-monooxygenase_NS-form"/>
</dbReference>
<dbReference type="PANTHER" id="PTHR40254">
    <property type="entry name" value="BLR0577 PROTEIN"/>
    <property type="match status" value="1"/>
</dbReference>
<dbReference type="PANTHER" id="PTHR40254:SF1">
    <property type="entry name" value="BLR0577 PROTEIN"/>
    <property type="match status" value="1"/>
</dbReference>
<dbReference type="Proteomes" id="UP000199051">
    <property type="component" value="Unassembled WGS sequence"/>
</dbReference>
<evidence type="ECO:0000313" key="3">
    <source>
        <dbReference type="Proteomes" id="UP000199051"/>
    </source>
</evidence>
<evidence type="ECO:0000313" key="2">
    <source>
        <dbReference type="EMBL" id="SER10315.1"/>
    </source>
</evidence>
<dbReference type="RefSeq" id="WP_092774797.1">
    <property type="nucleotide sequence ID" value="NZ_FOGI01000001.1"/>
</dbReference>
<evidence type="ECO:0000259" key="1">
    <source>
        <dbReference type="Pfam" id="PF13454"/>
    </source>
</evidence>
<dbReference type="InterPro" id="IPR038732">
    <property type="entry name" value="HpyO/CreE_NAD-binding"/>
</dbReference>